<protein>
    <submittedName>
        <fullName evidence="1">Uncharacterized protein</fullName>
    </submittedName>
</protein>
<gene>
    <name evidence="1" type="ORF">HD556DRAFT_1529477</name>
</gene>
<dbReference type="GeneID" id="64603173"/>
<dbReference type="AlphaFoldDB" id="A0A9P7DDT3"/>
<name>A0A9P7DDT3_9AGAM</name>
<comment type="caution">
    <text evidence="1">The sequence shown here is derived from an EMBL/GenBank/DDBJ whole genome shotgun (WGS) entry which is preliminary data.</text>
</comment>
<keyword evidence="2" id="KW-1185">Reference proteome</keyword>
<accession>A0A9P7DDT3</accession>
<evidence type="ECO:0000313" key="1">
    <source>
        <dbReference type="EMBL" id="KAG1789395.1"/>
    </source>
</evidence>
<dbReference type="EMBL" id="JABBWE010000059">
    <property type="protein sequence ID" value="KAG1789395.1"/>
    <property type="molecule type" value="Genomic_DNA"/>
</dbReference>
<dbReference type="RefSeq" id="XP_041156467.1">
    <property type="nucleotide sequence ID" value="XM_041309409.1"/>
</dbReference>
<organism evidence="1 2">
    <name type="scientific">Suillus plorans</name>
    <dbReference type="NCBI Taxonomy" id="116603"/>
    <lineage>
        <taxon>Eukaryota</taxon>
        <taxon>Fungi</taxon>
        <taxon>Dikarya</taxon>
        <taxon>Basidiomycota</taxon>
        <taxon>Agaricomycotina</taxon>
        <taxon>Agaricomycetes</taxon>
        <taxon>Agaricomycetidae</taxon>
        <taxon>Boletales</taxon>
        <taxon>Suillineae</taxon>
        <taxon>Suillaceae</taxon>
        <taxon>Suillus</taxon>
    </lineage>
</organism>
<reference evidence="1" key="1">
    <citation type="journal article" date="2020" name="New Phytol.">
        <title>Comparative genomics reveals dynamic genome evolution in host specialist ectomycorrhizal fungi.</title>
        <authorList>
            <person name="Lofgren L.A."/>
            <person name="Nguyen N.H."/>
            <person name="Vilgalys R."/>
            <person name="Ruytinx J."/>
            <person name="Liao H.L."/>
            <person name="Branco S."/>
            <person name="Kuo A."/>
            <person name="LaButti K."/>
            <person name="Lipzen A."/>
            <person name="Andreopoulos W."/>
            <person name="Pangilinan J."/>
            <person name="Riley R."/>
            <person name="Hundley H."/>
            <person name="Na H."/>
            <person name="Barry K."/>
            <person name="Grigoriev I.V."/>
            <person name="Stajich J.E."/>
            <person name="Kennedy P.G."/>
        </authorList>
    </citation>
    <scope>NUCLEOTIDE SEQUENCE</scope>
    <source>
        <strain evidence="1">S12</strain>
    </source>
</reference>
<sequence length="266" mass="29621">MALPASHHILFQSSTLKLDRKSQFLTYVGISGALAGGAQWSLKGAQVERAHGVDVNRNFEAEFDFSASQPLPFRLIRYLHNDSELHGRSDTTSTYYVKKRQPSTKSMREGHFTRYCLPGSLWSSLDTSYLQSDLAKSSSTSLFRFIEPLDRSLSPFLLLYTTTSTTRLPIHPTPGTQPISTGLGYRFIGSYSDSTRHLDRHSESDVILRCLDSWVVAYNYVPFTRHTTHKSASAFPQTSTTPSTSSACYMFSSSMVQTSGSADVTD</sequence>
<dbReference type="Proteomes" id="UP000719766">
    <property type="component" value="Unassembled WGS sequence"/>
</dbReference>
<evidence type="ECO:0000313" key="2">
    <source>
        <dbReference type="Proteomes" id="UP000719766"/>
    </source>
</evidence>
<proteinExistence type="predicted"/>